<dbReference type="InterPro" id="IPR006549">
    <property type="entry name" value="HAD-SF_hydro_IIIA"/>
</dbReference>
<dbReference type="GO" id="GO:0046404">
    <property type="term" value="F:ATP-dependent polydeoxyribonucleotide 5'-hydroxyl-kinase activity"/>
    <property type="evidence" value="ECO:0007669"/>
    <property type="project" value="TreeGrafter"/>
</dbReference>
<name>A0A2V1ANH7_9ASCO</name>
<dbReference type="AlphaFoldDB" id="A0A2V1ANH7"/>
<dbReference type="GeneID" id="37009015"/>
<dbReference type="InterPro" id="IPR036412">
    <property type="entry name" value="HAD-like_sf"/>
</dbReference>
<accession>A0A2V1ANH7</accession>
<dbReference type="Gene3D" id="3.40.50.1000">
    <property type="entry name" value="HAD superfamily/HAD-like"/>
    <property type="match status" value="1"/>
</dbReference>
<sequence>MLQSVLPRRMGRDIASMLGGTKVAKPKTAKREVSKNAGLAASSFPARWRVEGSHCITNFPEKKAFGEYVKDQGQDVKKLKLACFDLDGTLVKTRSGSSFARSPGDWVWFTDKAKQSVAEQVSKGYLLVIFTNQGGVVASEGSPSKSYTNLKERVNQVVTSLGKDVPYPLVVAAPKRPKAKQKIVSSEEEHQHMRKPGLGMWEKVEEYLEEVFDGGAIDKQESFYVGDAAGRELDFSDSDKAFAEAVKVKFYTPEEFFQ</sequence>
<dbReference type="InterPro" id="IPR006551">
    <property type="entry name" value="Polynucleotide_phosphatase"/>
</dbReference>
<dbReference type="InterPro" id="IPR023214">
    <property type="entry name" value="HAD_sf"/>
</dbReference>
<dbReference type="InterPro" id="IPR013954">
    <property type="entry name" value="PNK3P"/>
</dbReference>
<dbReference type="NCBIfam" id="TIGR01662">
    <property type="entry name" value="HAD-SF-IIIA"/>
    <property type="match status" value="1"/>
</dbReference>
<dbReference type="VEuPathDB" id="FungiDB:CXQ85_003685"/>
<dbReference type="NCBIfam" id="TIGR01664">
    <property type="entry name" value="DNA-3'-Pase"/>
    <property type="match status" value="1"/>
</dbReference>
<evidence type="ECO:0000313" key="2">
    <source>
        <dbReference type="Proteomes" id="UP000244309"/>
    </source>
</evidence>
<protein>
    <submittedName>
        <fullName evidence="1">DNA 3'-phosphatase</fullName>
    </submittedName>
</protein>
<dbReference type="GO" id="GO:0046403">
    <property type="term" value="F:polynucleotide 3'-phosphatase activity"/>
    <property type="evidence" value="ECO:0007669"/>
    <property type="project" value="TreeGrafter"/>
</dbReference>
<reference evidence="1 2" key="1">
    <citation type="submission" date="2017-12" db="EMBL/GenBank/DDBJ databases">
        <title>Genome Sequence of a Multidrug-Resistant Candida haemulonii Isolate from a Patient with Chronic Leg Ulcers in Israel.</title>
        <authorList>
            <person name="Chow N.A."/>
            <person name="Gade L."/>
            <person name="Batra D."/>
            <person name="Rowe L.A."/>
            <person name="Ben-Ami R."/>
            <person name="Loparev V.N."/>
            <person name="Litvintseva A.P."/>
        </authorList>
    </citation>
    <scope>NUCLEOTIDE SEQUENCE [LARGE SCALE GENOMIC DNA]</scope>
    <source>
        <strain evidence="1 2">B11899</strain>
    </source>
</reference>
<keyword evidence="2" id="KW-1185">Reference proteome</keyword>
<dbReference type="Proteomes" id="UP000244309">
    <property type="component" value="Unassembled WGS sequence"/>
</dbReference>
<proteinExistence type="predicted"/>
<dbReference type="OrthoDB" id="19045at2759"/>
<gene>
    <name evidence="1" type="ORF">CXQ85_003685</name>
</gene>
<dbReference type="PANTHER" id="PTHR12083">
    <property type="entry name" value="BIFUNCTIONAL POLYNUCLEOTIDE PHOSPHATASE/KINASE"/>
    <property type="match status" value="1"/>
</dbReference>
<dbReference type="GO" id="GO:0003690">
    <property type="term" value="F:double-stranded DNA binding"/>
    <property type="evidence" value="ECO:0007669"/>
    <property type="project" value="TreeGrafter"/>
</dbReference>
<dbReference type="PANTHER" id="PTHR12083:SF9">
    <property type="entry name" value="BIFUNCTIONAL POLYNUCLEOTIDE PHOSPHATASE_KINASE"/>
    <property type="match status" value="1"/>
</dbReference>
<organism evidence="1 2">
    <name type="scientific">Candidozyma haemuli</name>
    <dbReference type="NCBI Taxonomy" id="45357"/>
    <lineage>
        <taxon>Eukaryota</taxon>
        <taxon>Fungi</taxon>
        <taxon>Dikarya</taxon>
        <taxon>Ascomycota</taxon>
        <taxon>Saccharomycotina</taxon>
        <taxon>Pichiomycetes</taxon>
        <taxon>Metschnikowiaceae</taxon>
        <taxon>Candidozyma</taxon>
    </lineage>
</organism>
<comment type="caution">
    <text evidence="1">The sequence shown here is derived from an EMBL/GenBank/DDBJ whole genome shotgun (WGS) entry which is preliminary data.</text>
</comment>
<evidence type="ECO:0000313" key="1">
    <source>
        <dbReference type="EMBL" id="PVH19827.1"/>
    </source>
</evidence>
<dbReference type="STRING" id="45357.A0A2V1ANH7"/>
<dbReference type="EMBL" id="PKFO01000002">
    <property type="protein sequence ID" value="PVH19827.1"/>
    <property type="molecule type" value="Genomic_DNA"/>
</dbReference>
<dbReference type="Pfam" id="PF08645">
    <property type="entry name" value="PNK3P"/>
    <property type="match status" value="1"/>
</dbReference>
<dbReference type="GO" id="GO:0006281">
    <property type="term" value="P:DNA repair"/>
    <property type="evidence" value="ECO:0007669"/>
    <property type="project" value="TreeGrafter"/>
</dbReference>
<dbReference type="RefSeq" id="XP_025340767.1">
    <property type="nucleotide sequence ID" value="XM_025487319.1"/>
</dbReference>
<dbReference type="SUPFAM" id="SSF56784">
    <property type="entry name" value="HAD-like"/>
    <property type="match status" value="1"/>
</dbReference>